<protein>
    <submittedName>
        <fullName evidence="2">Uncharacterized protein</fullName>
    </submittedName>
</protein>
<reference evidence="2" key="1">
    <citation type="submission" date="2019-04" db="EMBL/GenBank/DDBJ databases">
        <title>Sequencing of skin fungus with MAO and IRED activity.</title>
        <authorList>
            <person name="Marsaioli A.J."/>
            <person name="Bonatto J.M.C."/>
            <person name="Reis Junior O."/>
        </authorList>
    </citation>
    <scope>NUCLEOTIDE SEQUENCE</scope>
    <source>
        <strain evidence="2">28M1</strain>
    </source>
</reference>
<feature type="compositionally biased region" description="Acidic residues" evidence="1">
    <location>
        <begin position="79"/>
        <end position="97"/>
    </location>
</feature>
<accession>A0A9P5BV89</accession>
<name>A0A9P5BV89_9PLEO</name>
<dbReference type="Proteomes" id="UP000758155">
    <property type="component" value="Unassembled WGS sequence"/>
</dbReference>
<dbReference type="EMBL" id="SWKV01000212">
    <property type="protein sequence ID" value="KAF3030336.1"/>
    <property type="molecule type" value="Genomic_DNA"/>
</dbReference>
<dbReference type="AlphaFoldDB" id="A0A9P5BV89"/>
<gene>
    <name evidence="2" type="ORF">E8E12_001048</name>
</gene>
<feature type="non-terminal residue" evidence="2">
    <location>
        <position position="111"/>
    </location>
</feature>
<evidence type="ECO:0000256" key="1">
    <source>
        <dbReference type="SAM" id="MobiDB-lite"/>
    </source>
</evidence>
<keyword evidence="3" id="KW-1185">Reference proteome</keyword>
<sequence>MDLNPNEQIFWRFLSLTAYNIQVESARIDPDLRRLVGLVNTFSANVAHSTVLEPQDKPPLEPRLKLISTRHQHNIDESKDSDDSDDSDGSDYPDNPDDFCGSDNFDDAEGN</sequence>
<proteinExistence type="predicted"/>
<comment type="caution">
    <text evidence="2">The sequence shown here is derived from an EMBL/GenBank/DDBJ whole genome shotgun (WGS) entry which is preliminary data.</text>
</comment>
<evidence type="ECO:0000313" key="2">
    <source>
        <dbReference type="EMBL" id="KAF3030336.1"/>
    </source>
</evidence>
<evidence type="ECO:0000313" key="3">
    <source>
        <dbReference type="Proteomes" id="UP000758155"/>
    </source>
</evidence>
<feature type="region of interest" description="Disordered" evidence="1">
    <location>
        <begin position="66"/>
        <end position="111"/>
    </location>
</feature>
<dbReference type="OrthoDB" id="10590788at2759"/>
<organism evidence="2 3">
    <name type="scientific">Didymella heteroderae</name>
    <dbReference type="NCBI Taxonomy" id="1769908"/>
    <lineage>
        <taxon>Eukaryota</taxon>
        <taxon>Fungi</taxon>
        <taxon>Dikarya</taxon>
        <taxon>Ascomycota</taxon>
        <taxon>Pezizomycotina</taxon>
        <taxon>Dothideomycetes</taxon>
        <taxon>Pleosporomycetidae</taxon>
        <taxon>Pleosporales</taxon>
        <taxon>Pleosporineae</taxon>
        <taxon>Didymellaceae</taxon>
        <taxon>Didymella</taxon>
    </lineage>
</organism>